<dbReference type="OrthoDB" id="150181at2"/>
<evidence type="ECO:0000313" key="3">
    <source>
        <dbReference type="Proteomes" id="UP000322530"/>
    </source>
</evidence>
<dbReference type="RefSeq" id="WP_149400205.1">
    <property type="nucleotide sequence ID" value="NZ_BIXY01000007.1"/>
</dbReference>
<dbReference type="AlphaFoldDB" id="A0A5A5T6Z0"/>
<organism evidence="2 3">
    <name type="scientific">Dictyobacter arantiisoli</name>
    <dbReference type="NCBI Taxonomy" id="2014874"/>
    <lineage>
        <taxon>Bacteria</taxon>
        <taxon>Bacillati</taxon>
        <taxon>Chloroflexota</taxon>
        <taxon>Ktedonobacteria</taxon>
        <taxon>Ktedonobacterales</taxon>
        <taxon>Dictyobacteraceae</taxon>
        <taxon>Dictyobacter</taxon>
    </lineage>
</organism>
<sequence>MLKENNTTPETYLPATRSLLYDIVTVINTVYQSTLEPTVEGKIPKRISKKLLPLLKGNVLRTEKEMDAYLALILDVLNNSGILTYIDPDPTDEKKKLYLAPGVGMETWQRMNSIKQAQFLLSAWARYSNWKDTAILPVESGRATFFFYDMSGSELRPLVLEQLRQCHENTWYRLEDFIRRIGIVYHTAERTNSPADFVELETEVTRPISLGRRNYETWVEHNTPVIANMFFTTLYETGLVEPGYHGKRLDRQHIDVLACVFRLTEDGKAILAIDKAIEPEDVKPVVIVQPNYEMLLLELHLPTLYRVLPFAQLKQIDQVSTFVLTQDSLANALKKGLRFEKDVLSVLQKVSQKELPQNVLYSLQDWAKHCKVAYLSPVLLIEVDNDALGQQLAADETLRSLNVRSLAPNLFTIQFSDPEQMNLPTFRDALEKLGVSLSVKAMLMRDVEDYDDDDDDDDDDDYHFFG</sequence>
<dbReference type="InterPro" id="IPR032830">
    <property type="entry name" value="XPB/Ssl2_N"/>
</dbReference>
<reference evidence="2 3" key="1">
    <citation type="submission" date="2019-01" db="EMBL/GenBank/DDBJ databases">
        <title>Draft genome sequence of Dictyobacter sp. Uno17.</title>
        <authorList>
            <person name="Wang C.M."/>
            <person name="Zheng Y."/>
            <person name="Sakai Y."/>
            <person name="Abe K."/>
            <person name="Yokota A."/>
            <person name="Yabe S."/>
        </authorList>
    </citation>
    <scope>NUCLEOTIDE SEQUENCE [LARGE SCALE GENOMIC DNA]</scope>
    <source>
        <strain evidence="2 3">Uno17</strain>
    </source>
</reference>
<dbReference type="EMBL" id="BIXY01000007">
    <property type="protein sequence ID" value="GCF07167.1"/>
    <property type="molecule type" value="Genomic_DNA"/>
</dbReference>
<protein>
    <recommendedName>
        <fullName evidence="1">Helicase XPB/Ssl2 N-terminal domain-containing protein</fullName>
    </recommendedName>
</protein>
<dbReference type="Pfam" id="PF13625">
    <property type="entry name" value="Helicase_C_3"/>
    <property type="match status" value="1"/>
</dbReference>
<keyword evidence="3" id="KW-1185">Reference proteome</keyword>
<feature type="domain" description="Helicase XPB/Ssl2 N-terminal" evidence="1">
    <location>
        <begin position="286"/>
        <end position="407"/>
    </location>
</feature>
<evidence type="ECO:0000259" key="1">
    <source>
        <dbReference type="Pfam" id="PF13625"/>
    </source>
</evidence>
<evidence type="ECO:0000313" key="2">
    <source>
        <dbReference type="EMBL" id="GCF07167.1"/>
    </source>
</evidence>
<dbReference type="Proteomes" id="UP000322530">
    <property type="component" value="Unassembled WGS sequence"/>
</dbReference>
<name>A0A5A5T6Z0_9CHLR</name>
<accession>A0A5A5T6Z0</accession>
<proteinExistence type="predicted"/>
<comment type="caution">
    <text evidence="2">The sequence shown here is derived from an EMBL/GenBank/DDBJ whole genome shotgun (WGS) entry which is preliminary data.</text>
</comment>
<gene>
    <name evidence="2" type="ORF">KDI_07310</name>
</gene>